<dbReference type="PROSITE" id="PS51257">
    <property type="entry name" value="PROKAR_LIPOPROTEIN"/>
    <property type="match status" value="1"/>
</dbReference>
<dbReference type="InterPro" id="IPR006664">
    <property type="entry name" value="OMP_bac"/>
</dbReference>
<evidence type="ECO:0000256" key="2">
    <source>
        <dbReference type="ARBA" id="ARBA00023136"/>
    </source>
</evidence>
<dbReference type="Pfam" id="PF14346">
    <property type="entry name" value="DUF4398"/>
    <property type="match status" value="1"/>
</dbReference>
<keyword evidence="3" id="KW-0998">Cell outer membrane</keyword>
<dbReference type="Gene3D" id="3.30.1330.60">
    <property type="entry name" value="OmpA-like domain"/>
    <property type="match status" value="1"/>
</dbReference>
<organism evidence="8 9">
    <name type="scientific">Geomobilimonas luticola</name>
    <dbReference type="NCBI Taxonomy" id="1114878"/>
    <lineage>
        <taxon>Bacteria</taxon>
        <taxon>Pseudomonadati</taxon>
        <taxon>Thermodesulfobacteriota</taxon>
        <taxon>Desulfuromonadia</taxon>
        <taxon>Geobacterales</taxon>
        <taxon>Geobacteraceae</taxon>
        <taxon>Geomobilimonas</taxon>
    </lineage>
</organism>
<evidence type="ECO:0000259" key="7">
    <source>
        <dbReference type="PROSITE" id="PS51123"/>
    </source>
</evidence>
<feature type="coiled-coil region" evidence="5">
    <location>
        <begin position="128"/>
        <end position="192"/>
    </location>
</feature>
<keyword evidence="6" id="KW-0732">Signal</keyword>
<keyword evidence="2 4" id="KW-0472">Membrane</keyword>
<gene>
    <name evidence="8" type="ORF">KI810_15205</name>
</gene>
<dbReference type="InterPro" id="IPR006665">
    <property type="entry name" value="OmpA-like"/>
</dbReference>
<evidence type="ECO:0000256" key="6">
    <source>
        <dbReference type="SAM" id="SignalP"/>
    </source>
</evidence>
<dbReference type="EMBL" id="JAHCVK010000010">
    <property type="protein sequence ID" value="MBT0654406.1"/>
    <property type="molecule type" value="Genomic_DNA"/>
</dbReference>
<proteinExistence type="predicted"/>
<evidence type="ECO:0000256" key="4">
    <source>
        <dbReference type="PROSITE-ProRule" id="PRU00473"/>
    </source>
</evidence>
<dbReference type="RefSeq" id="WP_214176413.1">
    <property type="nucleotide sequence ID" value="NZ_JAHCVK010000010.1"/>
</dbReference>
<evidence type="ECO:0000313" key="8">
    <source>
        <dbReference type="EMBL" id="MBT0654406.1"/>
    </source>
</evidence>
<dbReference type="Pfam" id="PF00691">
    <property type="entry name" value="OmpA"/>
    <property type="match status" value="1"/>
</dbReference>
<evidence type="ECO:0000313" key="9">
    <source>
        <dbReference type="Proteomes" id="UP000756860"/>
    </source>
</evidence>
<dbReference type="PRINTS" id="PR01021">
    <property type="entry name" value="OMPADOMAIN"/>
</dbReference>
<dbReference type="PROSITE" id="PS51123">
    <property type="entry name" value="OMPA_2"/>
    <property type="match status" value="1"/>
</dbReference>
<comment type="caution">
    <text evidence="8">The sequence shown here is derived from an EMBL/GenBank/DDBJ whole genome shotgun (WGS) entry which is preliminary data.</text>
</comment>
<dbReference type="PANTHER" id="PTHR30329">
    <property type="entry name" value="STATOR ELEMENT OF FLAGELLAR MOTOR COMPLEX"/>
    <property type="match status" value="1"/>
</dbReference>
<evidence type="ECO:0000256" key="5">
    <source>
        <dbReference type="SAM" id="Coils"/>
    </source>
</evidence>
<reference evidence="8 9" key="1">
    <citation type="submission" date="2021-05" db="EMBL/GenBank/DDBJ databases">
        <title>The draft genome of Geobacter luticola JCM 17780.</title>
        <authorList>
            <person name="Xu Z."/>
            <person name="Masuda Y."/>
            <person name="Itoh H."/>
            <person name="Senoo K."/>
        </authorList>
    </citation>
    <scope>NUCLEOTIDE SEQUENCE [LARGE SCALE GENOMIC DNA]</scope>
    <source>
        <strain evidence="8 9">JCM 17780</strain>
    </source>
</reference>
<feature type="signal peptide" evidence="6">
    <location>
        <begin position="1"/>
        <end position="22"/>
    </location>
</feature>
<keyword evidence="9" id="KW-1185">Reference proteome</keyword>
<evidence type="ECO:0000256" key="1">
    <source>
        <dbReference type="ARBA" id="ARBA00004442"/>
    </source>
</evidence>
<dbReference type="InterPro" id="IPR036737">
    <property type="entry name" value="OmpA-like_sf"/>
</dbReference>
<comment type="subcellular location">
    <subcellularLocation>
        <location evidence="1">Cell outer membrane</location>
    </subcellularLocation>
</comment>
<dbReference type="CDD" id="cd07185">
    <property type="entry name" value="OmpA_C-like"/>
    <property type="match status" value="1"/>
</dbReference>
<protein>
    <submittedName>
        <fullName evidence="8">OmpA family protein</fullName>
    </submittedName>
</protein>
<keyword evidence="5" id="KW-0175">Coiled coil</keyword>
<accession>A0ABS5SI70</accession>
<sequence length="315" mass="34660">MTRFASALGRGAGSIMLMSLLAACGPSPSDMMARDRLEQARTAYNAAKGNQDVQVYAPVPLIEAEKAMALAERAKDPADISHLSYLAEKRSLIAVAIAEGKVAENDAQLLNRESSEILLMKRERETKIARSRADATAAELEKIRLESEMKTRELDMMKREAEKARLLADAKIRESQQLLKEMTELKARQTERGIVLTIGDVLFATGKADITSGAKRSMDKLAEFLKAQPTRNVVIEGYTDSVGSDSYNLDLSKMRAESARNELVERGIAAERITTRGFGKRDPVASNDTPEGRKLNRRVEVIILNEVAKPEGQAP</sequence>
<name>A0ABS5SI70_9BACT</name>
<dbReference type="SUPFAM" id="SSF103088">
    <property type="entry name" value="OmpA-like"/>
    <property type="match status" value="1"/>
</dbReference>
<dbReference type="PANTHER" id="PTHR30329:SF21">
    <property type="entry name" value="LIPOPROTEIN YIAD-RELATED"/>
    <property type="match status" value="1"/>
</dbReference>
<feature type="domain" description="OmpA-like" evidence="7">
    <location>
        <begin position="190"/>
        <end position="307"/>
    </location>
</feature>
<dbReference type="Proteomes" id="UP000756860">
    <property type="component" value="Unassembled WGS sequence"/>
</dbReference>
<dbReference type="InterPro" id="IPR025511">
    <property type="entry name" value="DUF4398"/>
</dbReference>
<dbReference type="InterPro" id="IPR050330">
    <property type="entry name" value="Bact_OuterMem_StrucFunc"/>
</dbReference>
<feature type="chain" id="PRO_5047016083" evidence="6">
    <location>
        <begin position="23"/>
        <end position="315"/>
    </location>
</feature>
<evidence type="ECO:0000256" key="3">
    <source>
        <dbReference type="ARBA" id="ARBA00023237"/>
    </source>
</evidence>